<feature type="domain" description="PB1-like" evidence="1">
    <location>
        <begin position="14"/>
        <end position="99"/>
    </location>
</feature>
<gene>
    <name evidence="2" type="ORF">LSALG_LOCUS22202</name>
</gene>
<dbReference type="AlphaFoldDB" id="A0AA36E567"/>
<accession>A0AA36E567</accession>
<dbReference type="Proteomes" id="UP001177003">
    <property type="component" value="Chromosome 4"/>
</dbReference>
<name>A0AA36E567_LACSI</name>
<dbReference type="InterPro" id="IPR058594">
    <property type="entry name" value="PB1-like_dom_pln"/>
</dbReference>
<dbReference type="Pfam" id="PF26130">
    <property type="entry name" value="PB1-like"/>
    <property type="match status" value="1"/>
</dbReference>
<protein>
    <recommendedName>
        <fullName evidence="1">PB1-like domain-containing protein</fullName>
    </recommendedName>
</protein>
<proteinExistence type="predicted"/>
<evidence type="ECO:0000259" key="1">
    <source>
        <dbReference type="Pfam" id="PF26130"/>
    </source>
</evidence>
<dbReference type="EMBL" id="OX465080">
    <property type="protein sequence ID" value="CAI9282567.1"/>
    <property type="molecule type" value="Genomic_DNA"/>
</dbReference>
<evidence type="ECO:0000313" key="3">
    <source>
        <dbReference type="Proteomes" id="UP001177003"/>
    </source>
</evidence>
<reference evidence="2" key="1">
    <citation type="submission" date="2023-04" db="EMBL/GenBank/DDBJ databases">
        <authorList>
            <person name="Vijverberg K."/>
            <person name="Xiong W."/>
            <person name="Schranz E."/>
        </authorList>
    </citation>
    <scope>NUCLEOTIDE SEQUENCE</scope>
</reference>
<sequence>MYCILELNYNNRVFVRNTLSYANGFTYTIDDNDVSALTYSEFVTWIQRYMQEEFKKLYYCEPEKTLVEGIHHIANDVEYATFIFDAYGTDGKIFVYVDHAGVEIEEWFGDNLDKDDNCDSCIMGRDNEDKLDNLMNVSVDSTSEYVVIKRTSNDDLLSKLCVLDEEDNLHNTLGDEDSLTLIQEFSSLILASVGCVSTQGVDSLYASHKRKRDDEALMIYEGIDLSIFEDRSKAMA</sequence>
<evidence type="ECO:0000313" key="2">
    <source>
        <dbReference type="EMBL" id="CAI9282567.1"/>
    </source>
</evidence>
<keyword evidence="3" id="KW-1185">Reference proteome</keyword>
<organism evidence="2 3">
    <name type="scientific">Lactuca saligna</name>
    <name type="common">Willowleaf lettuce</name>
    <dbReference type="NCBI Taxonomy" id="75948"/>
    <lineage>
        <taxon>Eukaryota</taxon>
        <taxon>Viridiplantae</taxon>
        <taxon>Streptophyta</taxon>
        <taxon>Embryophyta</taxon>
        <taxon>Tracheophyta</taxon>
        <taxon>Spermatophyta</taxon>
        <taxon>Magnoliopsida</taxon>
        <taxon>eudicotyledons</taxon>
        <taxon>Gunneridae</taxon>
        <taxon>Pentapetalae</taxon>
        <taxon>asterids</taxon>
        <taxon>campanulids</taxon>
        <taxon>Asterales</taxon>
        <taxon>Asteraceae</taxon>
        <taxon>Cichorioideae</taxon>
        <taxon>Cichorieae</taxon>
        <taxon>Lactucinae</taxon>
        <taxon>Lactuca</taxon>
    </lineage>
</organism>